<reference evidence="6" key="2">
    <citation type="journal article" date="2007" name="Science">
        <title>Draft genome sequence of the sexually transmitted pathogen Trichomonas vaginalis.</title>
        <authorList>
            <person name="Carlton J.M."/>
            <person name="Hirt R.P."/>
            <person name="Silva J.C."/>
            <person name="Delcher A.L."/>
            <person name="Schatz M."/>
            <person name="Zhao Q."/>
            <person name="Wortman J.R."/>
            <person name="Bidwell S.L."/>
            <person name="Alsmark U.C.M."/>
            <person name="Besteiro S."/>
            <person name="Sicheritz-Ponten T."/>
            <person name="Noel C.J."/>
            <person name="Dacks J.B."/>
            <person name="Foster P.G."/>
            <person name="Simillion C."/>
            <person name="Van de Peer Y."/>
            <person name="Miranda-Saavedra D."/>
            <person name="Barton G.J."/>
            <person name="Westrop G.D."/>
            <person name="Mueller S."/>
            <person name="Dessi D."/>
            <person name="Fiori P.L."/>
            <person name="Ren Q."/>
            <person name="Paulsen I."/>
            <person name="Zhang H."/>
            <person name="Bastida-Corcuera F.D."/>
            <person name="Simoes-Barbosa A."/>
            <person name="Brown M.T."/>
            <person name="Hayes R.D."/>
            <person name="Mukherjee M."/>
            <person name="Okumura C.Y."/>
            <person name="Schneider R."/>
            <person name="Smith A.J."/>
            <person name="Vanacova S."/>
            <person name="Villalvazo M."/>
            <person name="Haas B.J."/>
            <person name="Pertea M."/>
            <person name="Feldblyum T.V."/>
            <person name="Utterback T.R."/>
            <person name="Shu C.L."/>
            <person name="Osoegawa K."/>
            <person name="de Jong P.J."/>
            <person name="Hrdy I."/>
            <person name="Horvathova L."/>
            <person name="Zubacova Z."/>
            <person name="Dolezal P."/>
            <person name="Malik S.B."/>
            <person name="Logsdon J.M. Jr."/>
            <person name="Henze K."/>
            <person name="Gupta A."/>
            <person name="Wang C.C."/>
            <person name="Dunne R.L."/>
            <person name="Upcroft J.A."/>
            <person name="Upcroft P."/>
            <person name="White O."/>
            <person name="Salzberg S.L."/>
            <person name="Tang P."/>
            <person name="Chiu C.-H."/>
            <person name="Lee Y.-S."/>
            <person name="Embley T.M."/>
            <person name="Coombs G.H."/>
            <person name="Mottram J.C."/>
            <person name="Tachezy J."/>
            <person name="Fraser-Liggett C.M."/>
            <person name="Johnson P.J."/>
        </authorList>
    </citation>
    <scope>NUCLEOTIDE SEQUENCE [LARGE SCALE GENOMIC DNA]</scope>
    <source>
        <strain evidence="6">G3</strain>
    </source>
</reference>
<evidence type="ECO:0000313" key="7">
    <source>
        <dbReference type="Proteomes" id="UP000001542"/>
    </source>
</evidence>
<evidence type="ECO:0000256" key="3">
    <source>
        <dbReference type="SAM" id="Coils"/>
    </source>
</evidence>
<evidence type="ECO:0000256" key="4">
    <source>
        <dbReference type="SAM" id="MobiDB-lite"/>
    </source>
</evidence>
<dbReference type="PANTHER" id="PTHR48103:SF2">
    <property type="entry name" value="MIDASIN"/>
    <property type="match status" value="1"/>
</dbReference>
<feature type="domain" description="AAA+ ATPase" evidence="5">
    <location>
        <begin position="1524"/>
        <end position="1746"/>
    </location>
</feature>
<dbReference type="Pfam" id="PF07728">
    <property type="entry name" value="AAA_5"/>
    <property type="match status" value="5"/>
</dbReference>
<gene>
    <name evidence="6" type="ORF">TVAG_476450</name>
</gene>
<dbReference type="GO" id="GO:0016887">
    <property type="term" value="F:ATP hydrolysis activity"/>
    <property type="evidence" value="ECO:0000318"/>
    <property type="project" value="GO_Central"/>
</dbReference>
<sequence>MIEYPPDFVLTRNAGERINKIKQFTGLGIPVLLEGPTGSAKTTSAKLALNNPDIVSCSSETSVEQLLGRVTLDSTGNEVTKFEEGPYTKAFRTGGSLIIDEINLAPPDVLQCIEASLDSGSLELNSVGQNTDKSIKRHPDFKLVATMNPPNEDYVKNRNKLLNKFQSKFKIINFDNFDKIELKEIIEKKVNDNNTVTNFIKFHEFCYKRASKEKSYRCFTVRDINLVLNCVSDDIPLELAIYVVYCLCFSKQTREQYEEKYKKYWPEIPQMLNDNKVIDDCIRNKILSRTLATSNLLSIRKRQPLLLIGDIRSGKTSFARWLSMHYHVQGKQPKTVICTPETTNADLLGKHTIDASKQSQFNNVHDTWVDGPVIRAITEGSMLLLDNINNAPSQVIERLNSLIDKAYLPGQSFIVNERPNNKIVEINDDFRIVATASRESIKQMSPALINRFAILFIDNQFEDKEETNKAFSDYIDKVIPSKSRQIVMESLLPCVDKINVIECINLFSKIKGKYKDIKDKSIISFSKNVFLGTNEHVDDDLTEKILKSLKKNDTKLFHFKDSPKIKQLIASLIALYNAGKHVVLQSQTGFGKTSAAEALGEIIDLRVFKVAFNNETQIGELFGNYTISDKGFDNKKGPLAESMSKGGIFIADELNLAEASVLKSLRIAIEPKEGDDIELPNNEKTVTVSPNYFFIGCQNDITMNGRRQLPTDLSSKIVMLKYPQIDEVDIKNILKDIVLEMNVDLMVYLQNTTDLIMKIRSSNLLKSKPWSFREARRFLRRILYFKKNESIKPYHHACFMILSVHDNENDELINEVHRVVSESFRLDETEKRILLNDIKSDVIVNDMTSSFELQKGSIRIITDKVNINPNLKQVWKSYFNILMTHPQEPILICGPSGYKEYIAKLITINNFTSVNLSKDSTTSSLIGSINLTDRKSVITMLFDILSRIDNSNTKFMECNEIKNSYFAKTFNQERFENFIDSIQENKNETFVNVIKQIRSNIVDIMKQNDNFSTFLSHYITIFKPGLITSAILQQKALILKNFSHPPISVIERLNELFSITPELTLSEDFTNTIVSHESQTIRVDKFRVFATTTTQEKSKLSEAMLSRLTVVKTYSYSKDDYQYIFDPMFWKNLQEEYWDNMTLNQKFMINNIAKRVSDRLHDKDSDKCFALALNMMNMIPNNDLYEPLEFDEKHIISRKMYVIPNNFIEPKTKLVQTKSINAITNLLFSAAKMKYSSIIQGLCGTGKSTVIKYLSEIFDADLITVRISSSTTVEHIYGQNELVQKENGASFNFKKTALLEKITGNSSNGRPVWVILEEIDQASDSLIDSLIQLFDSESNQILLPNGSTETKNEYIIFGLSSKQFYNESILNNAVCFEQEDYSEEEFVKICEELYINNSNFANDEIKNFPRKLYGWKKIAKEKQISFPITIRTFKNFINSVKQNPNGIKVIENQIYKSIFDENLPNINKENEEDEPQVSNEDGYVSINGNRYPYYIQDERKQSLIQNLTYSQKMLFTILSSIIDKHFPIIIQGKTASGKTHTMNLFAEAMAQELVVLQLNVETSDSIVYGGYKPLSELRQTQITEISAMLEEIKKVNNQVKKIQITEWTPNYLRKVVNQLTEIKDITQNQNQIQMIDNLNNKIINDCQFYNLIDKYDSIIVKAMNEGKWLLLDGIEACPGVILDRLITLFSSSPRLDLYEKGTDNEIIAKQNFRVFMTYNPYEATMRQKISQSLLNRCFVYTLDPIDHDFNDSFNVIFGIISQVKNTGFTSTIDLQKLVARLINVHLHLKSDESNIDGRTLVRLTHSLEVSAPLTRNKIIEALEINYSNKLDIDDKLREEIVRLFDENVDEEKLKRFKNAIVRQSTELESLMNTLIQFHRNQKISIEIFIKTFLRLPFENYETLQKELTFNNQYCDIFKLIYNFIDVAKKTIQNDSKLEGKSLDKIKKGEFEKFDDFLLKIETYLYLINQHNLNQLKYTANDLILLHKIDSAKQLNDAFYYLLSMSNFTPAMFLPTSYMNFVARSLSDMKDRGYKIILLENPPEERLPKTAYFYFKNKIMDSIYCDDKVITITKIEPNLNNFFTTILGTDTKEFKSYSDRNVSPDFRKTISFDYLLILYTPIFLSPRDVADIFKDYAKESIQITYDIIAKQKDFNLYQQWAAIISEISTIMQAADTTSLSVVDWSLRNNKLLDKLLSFEFDKFSHCKSFKETVETLKKEDVRQKRNKRTNKSAKEWMQDIQRYINRKEKDYEVLEWAKDNNAFDLKTKPSDLAIMIDRANIQIYPKMDLDFETLGDLHLSKENNDKQEDMTWFYHYCKYSYESYLLKMMSEGSFRAAMIFSDFYEGIKMQLYDIFSKGNTMILDEYHKKIVTELFENLSEHKDFILKSNVIRALNKLSNPSDFVSKSWKAVLAKINKMIPLEIPFVFPEINESTISSFIEASIHMKGFEILERFNQFMEYRKQAIKDPPQSFSELSEVIHRIDPNLVQFAEFCHSIENQKEVEFNFNDTMLYRRDLLEFAPFLSILLNKNPEMKNILNLCLPNDDKSEFRAVVGLFIIRLFANNNLISVNTKINQIIHNLLKEIVDEWFKAPSQFIVDYIMIVGNYNVANDHQYDYNLPSYLNDEIEKIAKFIMDSNYTNYFLDTLKVNYPVAIRKFIENKYPQNEIDEFFNEDGEKNINEYLVNNFTNLLKSTLGYTRNLYEFIEQFTDKEEITNNKSIVIFGCLTSISQYVSDQNIDISILSDYCKQLFSNFDIQQFKTMINNPDYDNKSNDPFWNPLGCFTEFYKRKLNEDITLDNAELNSNQDQLERFKKTKYYESMQQAILEDKKQFIDQYNSRYLRKDINDLWIEYSHLAKTLIDSIPRIDDPNATVLKQNELIPNKVLEKIIPNPLKYQNSMKYTLIKVKKNDTKKNYIEIIDLTSCDDNNTFRKSLDKSFCILQLSPGKRLEDFEIKDCEVEKFDFYIERNAVSKTQLKLNELSDKYYSIKKDIKKNSNHIIFDYDELDVKFGDKTYNEFIDVLKSLPEMEINEFVKIFRSFGLPTLEYDRSYSMKNTINQFNMIKQKLEDSLNLMRINNKLSERLKENKTKLSGIKDFSLSFNKNIPNPEPKIIDFDNIKEETLFAPNIVVKGSRIESSFKNINIELVNVPIFAKTPFQINIPVIGRLFDYEISIEGSDEIKFEKTKNAIALVASTSENKELKATLKIKNHSIPIFIKYNYIKSPKIYIISPGNDFVDLNGKMFFKSTTFVNEKIPLYVEDETGTRIAHTLTFKPGQDSKQKIQPIYNYDTVKKESYFSFPTEDYADMLIYVNISGMNSNVIKFKSKIIERPIVFKTWNISSNQFEKECNIWAGELLCEYAFQFETYTLDEKEPINIKVTPSSNNILLKMRGDLNYKDNSITYTIFNERNNKIAHQIPFSIAFNKREDKIENLSIEINYSDVHFKHQIDVVPCYIKFSQTNDGVCFLYDTPNNNRVPSCKGKYYDMESAYPIIAPNNIMPIMFYYHVITPFSYNVYSNYEPNSYALIGYNKFRIPVFTPYIYNLMYFVIEPEGKYYYCHRTELPKRCQIICGRLGQDNIKFQKEDNDPDKWQLCWFPYSDNLDNTRRILEQYPHKIMGIIDKIMKFIRLPQEIIEDFQILKEKYRHTNNLIDFIMKQFQYRLDALNRQKGHLRVDADMYAIFEERNNLQVPIQKLQYQYYLNKIDFDCKRNIRNSVQLATNKQKHAIFNQILSENRLEYLFSDDIYKPYTNQIEKPDQNSIYSEIDQKIKILCDNAPVNSIIKSYFEITRDTKGPIIQVSDFILSIVSKPEQSDNNLKIINNSEFSASSQDKKNELQDLDSGKSIGQYVQCFENYLNFCNNFPNVLRSIKSNPTPEDKEKANASYEKLAKIDGWAKKIVEDGNNSLILIANNYHQYFSILENLLFHNNDDNNACFVIPKSIAPKIATVWEGYKNDTPKIKQKEESHIEITNSAKSKENNASKSQLKIDKNSNEGKGVTKIQIEGTTDEIQKSILETMKLASRDVILKYSTATLDEDSTKEIMDQQKDISGIDEIIKCALPLAISIVNQIYESKITLGNRQVAVFLDSSSTIGSEYQRNATFSMFVSLALALEYLHIPSNLYVFCDTGFQFYVKSSKNPLKKEHIQAALDAFCVFRKLSNIGDALSKMKKLDVSTVFVITDGFLYNLHDTEGYRNLLKDKNIKVNFLIMSTLEKNDLAQMKICIDKSITKINEHNPKLFVNYIEELANVYKRSDDISSFVTKGFLSSEEKFTNIHNPKLIQMLECEDSNYEFKDIDNPSTMYSSRYNETLDISVSEIFNIPAIDESQFIIKSKKSKEILFKGYDQIKSIQTRISNSFEPNKPTQFSQSTKGSNISIKGYIQFLVTQGQEQRIYLERNAGLVLSHSLFVVIDGSISCFNEHVANLSLQTIICTLSSLKLVDFDNVTIFISKGNDVIEICHEVQNTDLFAENSPLWNAIISICTSPSPTSDIVSALSIVDDIRVKQQSKQSLCLCFTDCMLSSQQMKGLGTIITQLESRRADVYAVGIGLNPSNIEKGFKYSFWSMNPLMIILAIAKSLRGQFNPNEILPFIPDKVLDTDLKKVSEIIQNCIENHVYKDIYNRLDEITRTQETFSYYYNDEASSTRMVDVPVAGSGTGSPTNTGSSRSNIQTNKPNTPLMIQKPNEVKDLGKGKIWDFKILICQFWDYCMMPAHVKGESEYISKKTLENPDGIIESLKGLGIKCEIVQNYKKAIECMTSGQFSQVWVICGRGENKKPDELNENGTSYLIDQFIDCLIQFHKHGGSLLISGDNNPLTYELNKFLEKVELDGIKPQFSFSVNEDGGNMLMFGDIDSENAQLFDQRSVIKVAGNERPLYGFNVKTLFEGTTISCAPGDADIKPFQPFIISKEGNYANMYYMAPSNNKCGDIILDGSFTRFFNELHEEGTLRLVRNIAVWLQSVERRERLLRGHENAIKWKVKEFVFPIKNVDKSTIKFNKYSSGNSIDICLVVDATKSMNADQNNQREWVEKENERSMIKGAKSIFKRLMDYTKSKYSDITVRYSAVFFRDEAMADLLYRRKEVKIGTKTFNVATVFDFKSNGRSIDPVKFDEVMTNGGAGDGPEDWVQAFSNMLDLQWDEKAKKIMIMITDSSCHGDKFDYRKCLNDKDIEINHVEGPKVERLIKEIAERKIDVCFITTSDKAKKGMKEFKKEYEEAGGTNFKTIHETFTDAGQELKDAVSNMITGVVDTAVASFNTSRVKETKLDANIVLPKRKKRQEISLKIEENNEKIEAPQTDTKKRVSGIIEVESSQQNIKTEKMESLEITKPEKQSFEKYTTKISEHQVKIQNHSDMNKKQKEEYVRKATAIPPKPQSIQIVSQSYKENTQPEAMMNNPASQRPQLLIQIPLQKQQLNQLPPQQQMNQLPPQQQLNQLPPQQQQQMNQLPPQQQQQLNQLPPQQQQQMNQLPPQQQQQMNQLPPQQQLNQLPPQQQQQMNQLPPQQQQQMNQLPPQQQLNQLPPQQQLNQLPPQQQQQMNQLPPQQQQQLNQFPPQQQFIPFTTQQLQQLQQTNPQQLQQLQQMIQQTQMMMQQFMIQNMSQNQFQPNFQYGIPQNMNQNQLMNFQYGAQQNMNQFPPQFNFQPVPQQNMNQNQQYGFGPVAAQETPLQVQASPTGNYQEFGFNADIPNTSPQQNTNPNRRNRSRK</sequence>
<organism evidence="6 7">
    <name type="scientific">Trichomonas vaginalis (strain ATCC PRA-98 / G3)</name>
    <dbReference type="NCBI Taxonomy" id="412133"/>
    <lineage>
        <taxon>Eukaryota</taxon>
        <taxon>Metamonada</taxon>
        <taxon>Parabasalia</taxon>
        <taxon>Trichomonadida</taxon>
        <taxon>Trichomonadidae</taxon>
        <taxon>Trichomonas</taxon>
    </lineage>
</organism>
<feature type="compositionally biased region" description="Low complexity" evidence="4">
    <location>
        <begin position="5677"/>
        <end position="5688"/>
    </location>
</feature>
<dbReference type="SUPFAM" id="SSF52540">
    <property type="entry name" value="P-loop containing nucleoside triphosphate hydrolases"/>
    <property type="match status" value="6"/>
</dbReference>
<accession>A2DA68</accession>
<dbReference type="STRING" id="5722.A2DA68"/>
<keyword evidence="1" id="KW-0547">Nucleotide-binding</keyword>
<feature type="region of interest" description="Disordered" evidence="4">
    <location>
        <begin position="5658"/>
        <end position="5695"/>
    </location>
</feature>
<evidence type="ECO:0000259" key="5">
    <source>
        <dbReference type="SMART" id="SM00382"/>
    </source>
</evidence>
<dbReference type="InterPro" id="IPR027417">
    <property type="entry name" value="P-loop_NTPase"/>
</dbReference>
<protein>
    <recommendedName>
        <fullName evidence="5">AAA+ ATPase domain-containing protein</fullName>
    </recommendedName>
</protein>
<feature type="coiled-coil region" evidence="3">
    <location>
        <begin position="5556"/>
        <end position="5587"/>
    </location>
</feature>
<feature type="domain" description="AAA+ ATPase" evidence="5">
    <location>
        <begin position="27"/>
        <end position="178"/>
    </location>
</feature>
<keyword evidence="3" id="KW-0175">Coiled coil</keyword>
<dbReference type="GO" id="GO:0000027">
    <property type="term" value="P:ribosomal large subunit assembly"/>
    <property type="evidence" value="ECO:0000318"/>
    <property type="project" value="GO_Central"/>
</dbReference>
<dbReference type="Gene3D" id="3.40.50.410">
    <property type="entry name" value="von Willebrand factor, type A domain"/>
    <property type="match status" value="1"/>
</dbReference>
<dbReference type="VEuPathDB" id="TrichDB:TVAGG3_0707390"/>
<reference evidence="6" key="1">
    <citation type="submission" date="2006-10" db="EMBL/GenBank/DDBJ databases">
        <authorList>
            <person name="Amadeo P."/>
            <person name="Zhao Q."/>
            <person name="Wortman J."/>
            <person name="Fraser-Liggett C."/>
            <person name="Carlton J."/>
        </authorList>
    </citation>
    <scope>NUCLEOTIDE SEQUENCE</scope>
    <source>
        <strain evidence="6">G3</strain>
    </source>
</reference>
<dbReference type="PANTHER" id="PTHR48103">
    <property type="entry name" value="MIDASIN-RELATED"/>
    <property type="match status" value="1"/>
</dbReference>
<keyword evidence="2" id="KW-0067">ATP-binding</keyword>
<dbReference type="Proteomes" id="UP000001542">
    <property type="component" value="Unassembled WGS sequence"/>
</dbReference>
<proteinExistence type="predicted"/>
<dbReference type="Gene3D" id="3.40.50.300">
    <property type="entry name" value="P-loop containing nucleotide triphosphate hydrolases"/>
    <property type="match status" value="6"/>
</dbReference>
<feature type="region of interest" description="Disordered" evidence="4">
    <location>
        <begin position="5426"/>
        <end position="5503"/>
    </location>
</feature>
<feature type="domain" description="AAA+ ATPase" evidence="5">
    <location>
        <begin position="301"/>
        <end position="462"/>
    </location>
</feature>
<dbReference type="eggNOG" id="KOG1808">
    <property type="taxonomic scope" value="Eukaryota"/>
</dbReference>
<feature type="domain" description="AAA+ ATPase" evidence="5">
    <location>
        <begin position="1233"/>
        <end position="1384"/>
    </location>
</feature>
<evidence type="ECO:0000256" key="2">
    <source>
        <dbReference type="ARBA" id="ARBA00022840"/>
    </source>
</evidence>
<evidence type="ECO:0000313" key="6">
    <source>
        <dbReference type="EMBL" id="EAY22716.1"/>
    </source>
</evidence>
<feature type="domain" description="AAA+ ATPase" evidence="5">
    <location>
        <begin position="578"/>
        <end position="753"/>
    </location>
</feature>
<dbReference type="SMART" id="SM00382">
    <property type="entry name" value="AAA"/>
    <property type="match status" value="5"/>
</dbReference>
<dbReference type="InterPro" id="IPR003593">
    <property type="entry name" value="AAA+_ATPase"/>
</dbReference>
<dbReference type="OrthoDB" id="2138684at2759"/>
<dbReference type="GO" id="GO:0005634">
    <property type="term" value="C:nucleus"/>
    <property type="evidence" value="ECO:0000318"/>
    <property type="project" value="GO_Central"/>
</dbReference>
<dbReference type="InterPro" id="IPR036465">
    <property type="entry name" value="vWFA_dom_sf"/>
</dbReference>
<feature type="compositionally biased region" description="Polar residues" evidence="4">
    <location>
        <begin position="5658"/>
        <end position="5667"/>
    </location>
</feature>
<feature type="region of interest" description="Disordered" evidence="4">
    <location>
        <begin position="5519"/>
        <end position="5539"/>
    </location>
</feature>
<dbReference type="GO" id="GO:0005524">
    <property type="term" value="F:ATP binding"/>
    <property type="evidence" value="ECO:0007669"/>
    <property type="project" value="UniProtKB-KW"/>
</dbReference>
<evidence type="ECO:0000256" key="1">
    <source>
        <dbReference type="ARBA" id="ARBA00022741"/>
    </source>
</evidence>
<dbReference type="InParanoid" id="A2DA68"/>
<dbReference type="eggNOG" id="KOG4197">
    <property type="taxonomic scope" value="Eukaryota"/>
</dbReference>
<dbReference type="SUPFAM" id="SSF53300">
    <property type="entry name" value="vWA-like"/>
    <property type="match status" value="1"/>
</dbReference>
<dbReference type="CDD" id="cd00198">
    <property type="entry name" value="vWFA"/>
    <property type="match status" value="1"/>
</dbReference>
<dbReference type="InterPro" id="IPR011704">
    <property type="entry name" value="ATPase_dyneun-rel_AAA"/>
</dbReference>
<name>A2DA68_TRIV3</name>
<dbReference type="EMBL" id="DS113182">
    <property type="protein sequence ID" value="EAY22716.1"/>
    <property type="molecule type" value="Genomic_DNA"/>
</dbReference>
<dbReference type="VEuPathDB" id="TrichDB:TVAG_476450"/>
<keyword evidence="7" id="KW-1185">Reference proteome</keyword>
<feature type="compositionally biased region" description="Polar residues" evidence="4">
    <location>
        <begin position="4662"/>
        <end position="4671"/>
    </location>
</feature>
<feature type="region of interest" description="Disordered" evidence="4">
    <location>
        <begin position="4650"/>
        <end position="4674"/>
    </location>
</feature>